<feature type="domain" description="Ig-like" evidence="11">
    <location>
        <begin position="28"/>
        <end position="141"/>
    </location>
</feature>
<dbReference type="PANTHER" id="PTHR11640">
    <property type="entry name" value="NEPHRIN"/>
    <property type="match status" value="1"/>
</dbReference>
<keyword evidence="7" id="KW-0175">Coiled coil</keyword>
<feature type="domain" description="Ig-like" evidence="11">
    <location>
        <begin position="406"/>
        <end position="495"/>
    </location>
</feature>
<dbReference type="SMART" id="SM00409">
    <property type="entry name" value="IG"/>
    <property type="match status" value="10"/>
</dbReference>
<feature type="coiled-coil region" evidence="7">
    <location>
        <begin position="975"/>
        <end position="1002"/>
    </location>
</feature>
<evidence type="ECO:0000256" key="10">
    <source>
        <dbReference type="SAM" id="SignalP"/>
    </source>
</evidence>
<dbReference type="GO" id="GO:0005911">
    <property type="term" value="C:cell-cell junction"/>
    <property type="evidence" value="ECO:0007669"/>
    <property type="project" value="TreeGrafter"/>
</dbReference>
<feature type="transmembrane region" description="Helical" evidence="9">
    <location>
        <begin position="1088"/>
        <end position="1112"/>
    </location>
</feature>
<gene>
    <name evidence="12" type="primary">HMCN2</name>
    <name evidence="12" type="ORF">BLAG_LOCUS9630</name>
</gene>
<feature type="domain" description="Ig-like" evidence="11">
    <location>
        <begin position="323"/>
        <end position="402"/>
    </location>
</feature>
<proteinExistence type="predicted"/>
<keyword evidence="6" id="KW-0393">Immunoglobulin domain</keyword>
<dbReference type="InterPro" id="IPR003599">
    <property type="entry name" value="Ig_sub"/>
</dbReference>
<dbReference type="SMART" id="SM00406">
    <property type="entry name" value="IGv"/>
    <property type="match status" value="3"/>
</dbReference>
<dbReference type="InterPro" id="IPR036116">
    <property type="entry name" value="FN3_sf"/>
</dbReference>
<evidence type="ECO:0000256" key="1">
    <source>
        <dbReference type="ARBA" id="ARBA00004479"/>
    </source>
</evidence>
<feature type="region of interest" description="Disordered" evidence="8">
    <location>
        <begin position="1191"/>
        <end position="1267"/>
    </location>
</feature>
<evidence type="ECO:0000256" key="3">
    <source>
        <dbReference type="ARBA" id="ARBA00023136"/>
    </source>
</evidence>
<dbReference type="SUPFAM" id="SSF48726">
    <property type="entry name" value="Immunoglobulin"/>
    <property type="match status" value="8"/>
</dbReference>
<keyword evidence="9" id="KW-1133">Transmembrane helix</keyword>
<dbReference type="InterPro" id="IPR051275">
    <property type="entry name" value="Cell_adhesion_signaling"/>
</dbReference>
<feature type="domain" description="Ig-like" evidence="11">
    <location>
        <begin position="588"/>
        <end position="668"/>
    </location>
</feature>
<dbReference type="Gene3D" id="2.60.40.10">
    <property type="entry name" value="Immunoglobulins"/>
    <property type="match status" value="10"/>
</dbReference>
<dbReference type="Pfam" id="PF07679">
    <property type="entry name" value="I-set"/>
    <property type="match status" value="1"/>
</dbReference>
<dbReference type="SMART" id="SM00408">
    <property type="entry name" value="IGc2"/>
    <property type="match status" value="7"/>
</dbReference>
<feature type="signal peptide" evidence="10">
    <location>
        <begin position="1"/>
        <end position="27"/>
    </location>
</feature>
<dbReference type="Pfam" id="PF07686">
    <property type="entry name" value="V-set"/>
    <property type="match status" value="1"/>
</dbReference>
<evidence type="ECO:0000313" key="13">
    <source>
        <dbReference type="Proteomes" id="UP000838412"/>
    </source>
</evidence>
<keyword evidence="2" id="KW-0677">Repeat</keyword>
<feature type="domain" description="Ig-like" evidence="11">
    <location>
        <begin position="675"/>
        <end position="760"/>
    </location>
</feature>
<dbReference type="InterPro" id="IPR013783">
    <property type="entry name" value="Ig-like_fold"/>
</dbReference>
<dbReference type="Pfam" id="PF13895">
    <property type="entry name" value="Ig_2"/>
    <property type="match status" value="1"/>
</dbReference>
<feature type="domain" description="Ig-like" evidence="11">
    <location>
        <begin position="765"/>
        <end position="854"/>
    </location>
</feature>
<organism evidence="12 13">
    <name type="scientific">Branchiostoma lanceolatum</name>
    <name type="common">Common lancelet</name>
    <name type="synonym">Amphioxus lanceolatum</name>
    <dbReference type="NCBI Taxonomy" id="7740"/>
    <lineage>
        <taxon>Eukaryota</taxon>
        <taxon>Metazoa</taxon>
        <taxon>Chordata</taxon>
        <taxon>Cephalochordata</taxon>
        <taxon>Leptocardii</taxon>
        <taxon>Amphioxiformes</taxon>
        <taxon>Branchiostomatidae</taxon>
        <taxon>Branchiostoma</taxon>
    </lineage>
</organism>
<keyword evidence="4" id="KW-1015">Disulfide bond</keyword>
<comment type="subcellular location">
    <subcellularLocation>
        <location evidence="1">Membrane</location>
        <topology evidence="1">Single-pass type I membrane protein</topology>
    </subcellularLocation>
</comment>
<name>A0A8J9Z6W3_BRALA</name>
<keyword evidence="10" id="KW-0732">Signal</keyword>
<protein>
    <submittedName>
        <fullName evidence="12">HMCN2 protein</fullName>
    </submittedName>
</protein>
<dbReference type="GO" id="GO:0005886">
    <property type="term" value="C:plasma membrane"/>
    <property type="evidence" value="ECO:0007669"/>
    <property type="project" value="TreeGrafter"/>
</dbReference>
<dbReference type="Pfam" id="PF13927">
    <property type="entry name" value="Ig_3"/>
    <property type="match status" value="5"/>
</dbReference>
<feature type="domain" description="Ig-like" evidence="11">
    <location>
        <begin position="237"/>
        <end position="318"/>
    </location>
</feature>
<accession>A0A8J9Z6W3</accession>
<dbReference type="InterPro" id="IPR003598">
    <property type="entry name" value="Ig_sub2"/>
</dbReference>
<evidence type="ECO:0000259" key="11">
    <source>
        <dbReference type="PROSITE" id="PS50835"/>
    </source>
</evidence>
<feature type="domain" description="Ig-like" evidence="11">
    <location>
        <begin position="500"/>
        <end position="581"/>
    </location>
</feature>
<dbReference type="Proteomes" id="UP000838412">
    <property type="component" value="Chromosome 16"/>
</dbReference>
<dbReference type="GO" id="GO:0098609">
    <property type="term" value="P:cell-cell adhesion"/>
    <property type="evidence" value="ECO:0007669"/>
    <property type="project" value="TreeGrafter"/>
</dbReference>
<feature type="compositionally biased region" description="Basic and acidic residues" evidence="8">
    <location>
        <begin position="1228"/>
        <end position="1249"/>
    </location>
</feature>
<evidence type="ECO:0000256" key="5">
    <source>
        <dbReference type="ARBA" id="ARBA00023180"/>
    </source>
</evidence>
<feature type="region of interest" description="Disordered" evidence="8">
    <location>
        <begin position="1120"/>
        <end position="1147"/>
    </location>
</feature>
<feature type="compositionally biased region" description="Acidic residues" evidence="8">
    <location>
        <begin position="1195"/>
        <end position="1207"/>
    </location>
</feature>
<evidence type="ECO:0000256" key="7">
    <source>
        <dbReference type="SAM" id="Coils"/>
    </source>
</evidence>
<sequence length="1267" mass="135492">MGDGVCTTCVAVLTVLYLSLGRGLVEAVTVTVTPAEDFVANGNNYNFRCNFALDDPSKNAIADWSFTNRQGTTFSDLYKNAGSLGEFFLHGYDSRATFTGDMSGGDVGLEIRALTLADSGTYTCQVSVLGEGKDEASIDITVLDPPGAPLLSISPNPIREDQGVQLTCAMTSGTAPFTYSFHAGDVMLTSGSPTTYDVTNVQRDQTRYTCKVTDVLGDQFAATSLEATLDVHYIDTPQLAPSSPVTGVEGDELSVVCTADANPSATIQWSKDGADQGQGAALTKNPVNRNDAGTYTCTATSSGILGSPSSTSAQLEVEVQYPPDGNPDCTVTTTGNDVMLNCEWQGGNPAAEVTWSHSGGQPIGSAKQSVNQVAAPVLAHNTVYTCTATTPALSAPRTCTVTISVPTVAVSPKPASTAAEGTASHRLSCTVNLDVFPPVESLSWTGPAVTAGRTTGGTLDTPALTIQNVEKSDAGNYTCSASNLAGIGSDYLNLDVLYAPTSTAVVPASVEEKEGDPLTLTCTSDGNPAPTFIWNKQGGSVGLPAGHVVQIQSLSREDAGTYTCTASNGIGNPQAATSTVNVLYLDTPTINTTSPVTLEEGQSTAMQCSAMANPIAGFKWRKDGSSDPEVNGNILTLSEVSRDSEGTYTCEASNTMEGAIETEEASVELIVNYPPSVTVTSGTVTVDENDDVSLSCTADSKPPPTTFTWTDTNGTPLNSQRDGFTLQVTIPDITYQQAGSYTCTASNGVGDAGSAEVDVTVEYPPKFEHSRDPYPVATGASVSLKCFASAVPNNITFSWSRDGSPVSDDRFTVTHSAPGAYHLNINGVQEDDYGTYRCTATNQKGEESDDVILQPYGPPHQPTGLRVLSKDADFKVHIRWTAGFNGGLLTTHTMQLRKKGSTAWKDVGTQQERVGEKRPTFVKTLDLKNEDQGDYYLRVTATNNEPGGASSDFVDLRLEGRRRLYGTLTVDQEWNEALGEVTNEFEKEAEDWEENLDTVFDRFIGYEETKISSFRSGSVVGSFVTVVAESESQAAMDAYRAKVQRGTLGNMTVIPAGSTITDKEPITSERIGPGFTNVTLYNFWKSPLVLAIIAAGGAGILIVSLLTTIMCCESKKKKKMKKRRQMKRDAERAEEETASVGEDNVAFVDDADVQTQLTECDPPPKNDASYESIVLREKDNVNFVRTNGEAIHQNDEEDSLQNNEEDLPQNGFGNFPQNDDDFLNNDEGFPKNDDENFPKNDDYENVFKTDDEDDDLPKNDDYFLTGL</sequence>
<keyword evidence="3 9" id="KW-0472">Membrane</keyword>
<dbReference type="PROSITE" id="PS50835">
    <property type="entry name" value="IG_LIKE"/>
    <property type="match status" value="9"/>
</dbReference>
<dbReference type="CDD" id="cd00096">
    <property type="entry name" value="Ig"/>
    <property type="match status" value="1"/>
</dbReference>
<evidence type="ECO:0000256" key="6">
    <source>
        <dbReference type="ARBA" id="ARBA00023319"/>
    </source>
</evidence>
<dbReference type="EMBL" id="OV696701">
    <property type="protein sequence ID" value="CAH1248240.1"/>
    <property type="molecule type" value="Genomic_DNA"/>
</dbReference>
<dbReference type="InterPro" id="IPR013106">
    <property type="entry name" value="Ig_V-set"/>
</dbReference>
<dbReference type="AlphaFoldDB" id="A0A8J9Z6W3"/>
<feature type="domain" description="Ig-like" evidence="11">
    <location>
        <begin position="149"/>
        <end position="228"/>
    </location>
</feature>
<evidence type="ECO:0000256" key="2">
    <source>
        <dbReference type="ARBA" id="ARBA00022737"/>
    </source>
</evidence>
<reference evidence="12" key="1">
    <citation type="submission" date="2022-01" db="EMBL/GenBank/DDBJ databases">
        <authorList>
            <person name="Braso-Vives M."/>
        </authorList>
    </citation>
    <scope>NUCLEOTIDE SEQUENCE</scope>
</reference>
<evidence type="ECO:0000256" key="9">
    <source>
        <dbReference type="SAM" id="Phobius"/>
    </source>
</evidence>
<dbReference type="GO" id="GO:0050839">
    <property type="term" value="F:cell adhesion molecule binding"/>
    <property type="evidence" value="ECO:0007669"/>
    <property type="project" value="TreeGrafter"/>
</dbReference>
<feature type="chain" id="PRO_5035443254" evidence="10">
    <location>
        <begin position="28"/>
        <end position="1267"/>
    </location>
</feature>
<keyword evidence="9" id="KW-0812">Transmembrane</keyword>
<evidence type="ECO:0000313" key="12">
    <source>
        <dbReference type="EMBL" id="CAH1248240.1"/>
    </source>
</evidence>
<dbReference type="InterPro" id="IPR013098">
    <property type="entry name" value="Ig_I-set"/>
</dbReference>
<dbReference type="InterPro" id="IPR036179">
    <property type="entry name" value="Ig-like_dom_sf"/>
</dbReference>
<dbReference type="OrthoDB" id="5857426at2759"/>
<evidence type="ECO:0000256" key="4">
    <source>
        <dbReference type="ARBA" id="ARBA00023157"/>
    </source>
</evidence>
<evidence type="ECO:0000256" key="8">
    <source>
        <dbReference type="SAM" id="MobiDB-lite"/>
    </source>
</evidence>
<keyword evidence="5" id="KW-0325">Glycoprotein</keyword>
<dbReference type="PANTHER" id="PTHR11640:SF164">
    <property type="entry name" value="MAM DOMAIN-CONTAINING GLYCOSYLPHOSPHATIDYLINOSITOL ANCHOR PROTEIN 1"/>
    <property type="match status" value="1"/>
</dbReference>
<dbReference type="InterPro" id="IPR007110">
    <property type="entry name" value="Ig-like_dom"/>
</dbReference>
<dbReference type="FunFam" id="2.60.40.10:FF:000032">
    <property type="entry name" value="palladin isoform X1"/>
    <property type="match status" value="1"/>
</dbReference>
<dbReference type="SUPFAM" id="SSF49265">
    <property type="entry name" value="Fibronectin type III"/>
    <property type="match status" value="1"/>
</dbReference>
<keyword evidence="13" id="KW-1185">Reference proteome</keyword>